<name>A0A2W4WP90_9CYAN</name>
<dbReference type="GO" id="GO:0016787">
    <property type="term" value="F:hydrolase activity"/>
    <property type="evidence" value="ECO:0007669"/>
    <property type="project" value="UniProtKB-KW"/>
</dbReference>
<dbReference type="InterPro" id="IPR022742">
    <property type="entry name" value="Hydrolase_4"/>
</dbReference>
<reference evidence="3" key="1">
    <citation type="submission" date="2018-04" db="EMBL/GenBank/DDBJ databases">
        <authorList>
            <person name="Cornet L."/>
        </authorList>
    </citation>
    <scope>NUCLEOTIDE SEQUENCE [LARGE SCALE GENOMIC DNA]</scope>
</reference>
<dbReference type="Pfam" id="PF12146">
    <property type="entry name" value="Hydrolase_4"/>
    <property type="match status" value="1"/>
</dbReference>
<dbReference type="Gene3D" id="3.40.50.1820">
    <property type="entry name" value="alpha/beta hydrolase"/>
    <property type="match status" value="1"/>
</dbReference>
<accession>A0A2W4WP90</accession>
<dbReference type="AlphaFoldDB" id="A0A2W4WP90"/>
<comment type="caution">
    <text evidence="2">The sequence shown here is derived from an EMBL/GenBank/DDBJ whole genome shotgun (WGS) entry which is preliminary data.</text>
</comment>
<feature type="non-terminal residue" evidence="2">
    <location>
        <position position="1"/>
    </location>
</feature>
<dbReference type="Proteomes" id="UP000249794">
    <property type="component" value="Unassembled WGS sequence"/>
</dbReference>
<organism evidence="2 3">
    <name type="scientific">Phormidesmis priestleyi</name>
    <dbReference type="NCBI Taxonomy" id="268141"/>
    <lineage>
        <taxon>Bacteria</taxon>
        <taxon>Bacillati</taxon>
        <taxon>Cyanobacteriota</taxon>
        <taxon>Cyanophyceae</taxon>
        <taxon>Leptolyngbyales</taxon>
        <taxon>Leptolyngbyaceae</taxon>
        <taxon>Phormidesmis</taxon>
    </lineage>
</organism>
<feature type="domain" description="Serine aminopeptidase S33" evidence="1">
    <location>
        <begin position="1"/>
        <end position="164"/>
    </location>
</feature>
<dbReference type="InterPro" id="IPR051044">
    <property type="entry name" value="MAG_DAG_Lipase"/>
</dbReference>
<dbReference type="InterPro" id="IPR029058">
    <property type="entry name" value="AB_hydrolase_fold"/>
</dbReference>
<sequence>GHSLGGLIVLDYALRSAAEPEFQALNIQGLIVSAPPIQPMGGTVSSARILLARLLSGLLPRLTLKMGLDKSGLSRNPQISAQLADDPLVHSYVTLRWGSETLDAIAWVKAHVDRLALPILITHGEADPIIAPAGSCQIFQQIQSSQKTLTLYPGSYHEPHNDVDAEVVVRDLVNWCDRRLEASAQPAV</sequence>
<evidence type="ECO:0000313" key="3">
    <source>
        <dbReference type="Proteomes" id="UP000249794"/>
    </source>
</evidence>
<dbReference type="SUPFAM" id="SSF53474">
    <property type="entry name" value="alpha/beta-Hydrolases"/>
    <property type="match status" value="1"/>
</dbReference>
<evidence type="ECO:0000259" key="1">
    <source>
        <dbReference type="Pfam" id="PF12146"/>
    </source>
</evidence>
<reference evidence="2 3" key="2">
    <citation type="submission" date="2018-06" db="EMBL/GenBank/DDBJ databases">
        <title>Metagenomic assembly of (sub)arctic Cyanobacteria and their associated microbiome from non-axenic cultures.</title>
        <authorList>
            <person name="Baurain D."/>
        </authorList>
    </citation>
    <scope>NUCLEOTIDE SEQUENCE [LARGE SCALE GENOMIC DNA]</scope>
    <source>
        <strain evidence="2">ULC027bin1</strain>
    </source>
</reference>
<dbReference type="PANTHER" id="PTHR11614">
    <property type="entry name" value="PHOSPHOLIPASE-RELATED"/>
    <property type="match status" value="1"/>
</dbReference>
<dbReference type="EMBL" id="QBMP01000398">
    <property type="protein sequence ID" value="PZO43669.1"/>
    <property type="molecule type" value="Genomic_DNA"/>
</dbReference>
<evidence type="ECO:0000313" key="2">
    <source>
        <dbReference type="EMBL" id="PZO43669.1"/>
    </source>
</evidence>
<gene>
    <name evidence="2" type="ORF">DCF15_22415</name>
</gene>
<protein>
    <submittedName>
        <fullName evidence="2">Alpha/beta hydrolase</fullName>
    </submittedName>
</protein>
<keyword evidence="2" id="KW-0378">Hydrolase</keyword>
<proteinExistence type="predicted"/>